<organism evidence="2 3">
    <name type="scientific">Belliella pelovolcani</name>
    <dbReference type="NCBI Taxonomy" id="529505"/>
    <lineage>
        <taxon>Bacteria</taxon>
        <taxon>Pseudomonadati</taxon>
        <taxon>Bacteroidota</taxon>
        <taxon>Cytophagia</taxon>
        <taxon>Cytophagales</taxon>
        <taxon>Cyclobacteriaceae</taxon>
        <taxon>Belliella</taxon>
    </lineage>
</organism>
<keyword evidence="3" id="KW-1185">Reference proteome</keyword>
<dbReference type="RefSeq" id="WP_076502863.1">
    <property type="nucleotide sequence ID" value="NZ_FTOP01000020.1"/>
</dbReference>
<evidence type="ECO:0000313" key="3">
    <source>
        <dbReference type="Proteomes" id="UP000186026"/>
    </source>
</evidence>
<dbReference type="InterPro" id="IPR041304">
    <property type="entry name" value="AbiTii"/>
</dbReference>
<reference evidence="3" key="1">
    <citation type="submission" date="2017-01" db="EMBL/GenBank/DDBJ databases">
        <authorList>
            <person name="Varghese N."/>
            <person name="Submissions S."/>
        </authorList>
    </citation>
    <scope>NUCLEOTIDE SEQUENCE [LARGE SCALE GENOMIC DNA]</scope>
    <source>
        <strain evidence="3">DSM 46698</strain>
    </source>
</reference>
<evidence type="ECO:0000313" key="2">
    <source>
        <dbReference type="EMBL" id="SIT13490.1"/>
    </source>
</evidence>
<dbReference type="Pfam" id="PF08357">
    <property type="entry name" value="SEFIR"/>
    <property type="match status" value="1"/>
</dbReference>
<feature type="domain" description="SEFIR" evidence="1">
    <location>
        <begin position="191"/>
        <end position="326"/>
    </location>
</feature>
<dbReference type="AlphaFoldDB" id="A0A1N7PSF9"/>
<proteinExistence type="predicted"/>
<dbReference type="InterPro" id="IPR035897">
    <property type="entry name" value="Toll_tir_struct_dom_sf"/>
</dbReference>
<evidence type="ECO:0000259" key="1">
    <source>
        <dbReference type="PROSITE" id="PS51534"/>
    </source>
</evidence>
<name>A0A1N7PSF9_9BACT</name>
<protein>
    <submittedName>
        <fullName evidence="2">SEFIR domain-containing protein</fullName>
    </submittedName>
</protein>
<dbReference type="Pfam" id="PF18864">
    <property type="entry name" value="AbiTii"/>
    <property type="match status" value="1"/>
</dbReference>
<dbReference type="EMBL" id="FTOP01000020">
    <property type="protein sequence ID" value="SIT13490.1"/>
    <property type="molecule type" value="Genomic_DNA"/>
</dbReference>
<dbReference type="InterPro" id="IPR013568">
    <property type="entry name" value="SEFIR_dom"/>
</dbReference>
<dbReference type="OrthoDB" id="5149141at2"/>
<accession>A0A1N7PSF9</accession>
<dbReference type="STRING" id="529505.SAMN05421761_12010"/>
<gene>
    <name evidence="2" type="ORF">SAMN05421761_12010</name>
</gene>
<dbReference type="Gene3D" id="3.40.50.10140">
    <property type="entry name" value="Toll/interleukin-1 receptor homology (TIR) domain"/>
    <property type="match status" value="1"/>
</dbReference>
<dbReference type="PROSITE" id="PS51534">
    <property type="entry name" value="SEFIR"/>
    <property type="match status" value="1"/>
</dbReference>
<dbReference type="Proteomes" id="UP000186026">
    <property type="component" value="Unassembled WGS sequence"/>
</dbReference>
<sequence length="358" mass="41344">MKELIQRLLKGEGELNLLLLEANEYAESYNDTELEQFINNELNGYNSEIPSYRKIKGEIICTIQTAYGIQNNTPIDLSTVSEKVGFDFNIIHIPDGIGFIQDNLKNITKDIVKRQLPQELVSSLNQIVNYNNPNITVLEAFHQFGKSTLQNILTVVREKLIQHLRRLQKSAKPTSLKNVQKESNTKVVRERIDVFVTYAWENDQHNDTVISFVDFLRKKGYNASMDRLKTQEETAIHFKKMMIEAFESNQKIITILSPTYKQKADSMKGGVGFEFSMILDEIETNQNKFIFAHFGKSERDEITPKGIAGREILNLKLEQNIEFVNLHSKLQSKNTIHFTDVSEQIEEIQQKEIKPFKL</sequence>